<gene>
    <name evidence="6" type="ORF">PZN02_001522</name>
</gene>
<dbReference type="InterPro" id="IPR050950">
    <property type="entry name" value="HTH-type_LysR_regulators"/>
</dbReference>
<dbReference type="InterPro" id="IPR036390">
    <property type="entry name" value="WH_DNA-bd_sf"/>
</dbReference>
<dbReference type="SUPFAM" id="SSF46785">
    <property type="entry name" value="Winged helix' DNA-binding domain"/>
    <property type="match status" value="1"/>
</dbReference>
<feature type="domain" description="HTH lysR-type" evidence="5">
    <location>
        <begin position="1"/>
        <end position="57"/>
    </location>
</feature>
<dbReference type="Gene3D" id="1.10.10.10">
    <property type="entry name" value="Winged helix-like DNA-binding domain superfamily/Winged helix DNA-binding domain"/>
    <property type="match status" value="1"/>
</dbReference>
<dbReference type="Gene3D" id="3.40.190.290">
    <property type="match status" value="1"/>
</dbReference>
<evidence type="ECO:0000259" key="5">
    <source>
        <dbReference type="PROSITE" id="PS50931"/>
    </source>
</evidence>
<dbReference type="Proteomes" id="UP001229355">
    <property type="component" value="Chromosome 1"/>
</dbReference>
<dbReference type="Pfam" id="PF00126">
    <property type="entry name" value="HTH_1"/>
    <property type="match status" value="1"/>
</dbReference>
<dbReference type="InterPro" id="IPR000847">
    <property type="entry name" value="LysR_HTH_N"/>
</dbReference>
<dbReference type="PROSITE" id="PS50931">
    <property type="entry name" value="HTH_LYSR"/>
    <property type="match status" value="1"/>
</dbReference>
<reference evidence="6 7" key="1">
    <citation type="submission" date="2023-03" db="EMBL/GenBank/DDBJ databases">
        <authorList>
            <person name="Kaur S."/>
            <person name="Espinosa-Saiz D."/>
            <person name="Velazquez E."/>
            <person name="Menendez E."/>
            <person name="diCenzo G.C."/>
        </authorList>
    </citation>
    <scope>NUCLEOTIDE SEQUENCE [LARGE SCALE GENOMIC DNA]</scope>
    <source>
        <strain evidence="6 7">LMG 24692</strain>
    </source>
</reference>
<evidence type="ECO:0000256" key="2">
    <source>
        <dbReference type="ARBA" id="ARBA00023015"/>
    </source>
</evidence>
<dbReference type="EMBL" id="CP120373">
    <property type="protein sequence ID" value="WEX88991.1"/>
    <property type="molecule type" value="Genomic_DNA"/>
</dbReference>
<organism evidence="6 7">
    <name type="scientific">Sinorhizobium garamanticum</name>
    <dbReference type="NCBI Taxonomy" id="680247"/>
    <lineage>
        <taxon>Bacteria</taxon>
        <taxon>Pseudomonadati</taxon>
        <taxon>Pseudomonadota</taxon>
        <taxon>Alphaproteobacteria</taxon>
        <taxon>Hyphomicrobiales</taxon>
        <taxon>Rhizobiaceae</taxon>
        <taxon>Sinorhizobium/Ensifer group</taxon>
        <taxon>Sinorhizobium</taxon>
    </lineage>
</organism>
<dbReference type="PRINTS" id="PR00039">
    <property type="entry name" value="HTHLYSR"/>
</dbReference>
<dbReference type="Pfam" id="PF03466">
    <property type="entry name" value="LysR_substrate"/>
    <property type="match status" value="1"/>
</dbReference>
<dbReference type="InterPro" id="IPR005119">
    <property type="entry name" value="LysR_subst-bd"/>
</dbReference>
<sequence length="310" mass="34841">MIDKLEFFLALARQRHFGRAAEECGVTQPTLSAAIRQLEDQLGVMLVNRGSRYQGLTPEGQRVLEWARRIVSDTRTMREEMRAARKGLSGHIRLAAIPTTLAMVPMITAPFQEKHPDVTFSVLSTTSLQILTLLENLEIDAGLTYLENEPLGRVTTVPLQIEQYHLVTASGTPLSDRKSVTWKEVSNVRLCLLTADMQNRRIINQHFAEAGAIPSPTLESNSMIVLFSHVRTGRWASIMPYNVAKSFGFHEDIRMIPIVDPDVHHTVGLVATYREPFTPLVSALLHEARILGERNKALDHVHAHERGQFQ</sequence>
<dbReference type="RefSeq" id="WP_280660980.1">
    <property type="nucleotide sequence ID" value="NZ_CP120373.1"/>
</dbReference>
<evidence type="ECO:0000313" key="6">
    <source>
        <dbReference type="EMBL" id="WEX88991.1"/>
    </source>
</evidence>
<dbReference type="InterPro" id="IPR036388">
    <property type="entry name" value="WH-like_DNA-bd_sf"/>
</dbReference>
<dbReference type="CDD" id="cd05466">
    <property type="entry name" value="PBP2_LTTR_substrate"/>
    <property type="match status" value="1"/>
</dbReference>
<accession>A0ABY8DJ89</accession>
<protein>
    <submittedName>
        <fullName evidence="6">LysR family transcriptional regulator</fullName>
    </submittedName>
</protein>
<evidence type="ECO:0000256" key="4">
    <source>
        <dbReference type="ARBA" id="ARBA00023163"/>
    </source>
</evidence>
<comment type="similarity">
    <text evidence="1">Belongs to the LysR transcriptional regulatory family.</text>
</comment>
<evidence type="ECO:0000256" key="3">
    <source>
        <dbReference type="ARBA" id="ARBA00023125"/>
    </source>
</evidence>
<evidence type="ECO:0000256" key="1">
    <source>
        <dbReference type="ARBA" id="ARBA00009437"/>
    </source>
</evidence>
<dbReference type="PANTHER" id="PTHR30419:SF31">
    <property type="entry name" value="BLR3139 PROTEIN"/>
    <property type="match status" value="1"/>
</dbReference>
<keyword evidence="3" id="KW-0238">DNA-binding</keyword>
<name>A0ABY8DJ89_9HYPH</name>
<dbReference type="SUPFAM" id="SSF53850">
    <property type="entry name" value="Periplasmic binding protein-like II"/>
    <property type="match status" value="1"/>
</dbReference>
<evidence type="ECO:0000313" key="7">
    <source>
        <dbReference type="Proteomes" id="UP001229355"/>
    </source>
</evidence>
<keyword evidence="4" id="KW-0804">Transcription</keyword>
<keyword evidence="7" id="KW-1185">Reference proteome</keyword>
<keyword evidence="2" id="KW-0805">Transcription regulation</keyword>
<dbReference type="PANTHER" id="PTHR30419">
    <property type="entry name" value="HTH-TYPE TRANSCRIPTIONAL REGULATOR YBHD"/>
    <property type="match status" value="1"/>
</dbReference>
<proteinExistence type="inferred from homology"/>